<protein>
    <submittedName>
        <fullName evidence="2">Uncharacterized protein</fullName>
    </submittedName>
</protein>
<comment type="caution">
    <text evidence="2">The sequence shown here is derived from an EMBL/GenBank/DDBJ whole genome shotgun (WGS) entry which is preliminary data.</text>
</comment>
<keyword evidence="3" id="KW-1185">Reference proteome</keyword>
<keyword evidence="1" id="KW-0732">Signal</keyword>
<reference evidence="2" key="1">
    <citation type="journal article" date="2023" name="G3 (Bethesda)">
        <title>A reference genome for the long-term kleptoplast-retaining sea slug Elysia crispata morphotype clarki.</title>
        <authorList>
            <person name="Eastman K.E."/>
            <person name="Pendleton A.L."/>
            <person name="Shaikh M.A."/>
            <person name="Suttiyut T."/>
            <person name="Ogas R."/>
            <person name="Tomko P."/>
            <person name="Gavelis G."/>
            <person name="Widhalm J.R."/>
            <person name="Wisecaver J.H."/>
        </authorList>
    </citation>
    <scope>NUCLEOTIDE SEQUENCE</scope>
    <source>
        <strain evidence="2">ECLA1</strain>
    </source>
</reference>
<evidence type="ECO:0000256" key="1">
    <source>
        <dbReference type="SAM" id="SignalP"/>
    </source>
</evidence>
<dbReference type="AlphaFoldDB" id="A0AAE1DYP0"/>
<gene>
    <name evidence="2" type="ORF">RRG08_012422</name>
</gene>
<proteinExistence type="predicted"/>
<feature type="signal peptide" evidence="1">
    <location>
        <begin position="1"/>
        <end position="24"/>
    </location>
</feature>
<sequence>MLEIGTGALFSLLLISVTLKGSLTDSSATWLTVLEDIFGNSVRQTVVPPGGQCCVGRYLWKLRQTDSSAARWTVLTDSSAAWWTVLVDLFGNSVRQTVCRLVNSVGDIFGNSVRQTVVPPGGQCWRYLWKLCQTDSSAAWWTVLTDSSAAWWTGVCKSLWKLCQTDSSATCWTVLEDIFGNSVRQTVVPPGGQCWRYLWKLCQTDSSAAWWTVLRDIGTAWWTVLVDLFGNSVRQTVVPPGEQCWRYLWKLCQTDSSAAWWTVLEISLETLSDRQWCLLVDSVGKSLWKLCQRDIGAAWWTVLEISLETLSDRQWCRLVDSVGDIFGNSVRETLVPPGGQCWRYLWKLCQTDSSAAWWTVLEISLKTLSDRQ</sequence>
<feature type="chain" id="PRO_5042128186" evidence="1">
    <location>
        <begin position="25"/>
        <end position="372"/>
    </location>
</feature>
<name>A0AAE1DYP0_9GAST</name>
<dbReference type="EMBL" id="JAWDGP010001967">
    <property type="protein sequence ID" value="KAK3786433.1"/>
    <property type="molecule type" value="Genomic_DNA"/>
</dbReference>
<dbReference type="Proteomes" id="UP001283361">
    <property type="component" value="Unassembled WGS sequence"/>
</dbReference>
<organism evidence="2 3">
    <name type="scientific">Elysia crispata</name>
    <name type="common">lettuce slug</name>
    <dbReference type="NCBI Taxonomy" id="231223"/>
    <lineage>
        <taxon>Eukaryota</taxon>
        <taxon>Metazoa</taxon>
        <taxon>Spiralia</taxon>
        <taxon>Lophotrochozoa</taxon>
        <taxon>Mollusca</taxon>
        <taxon>Gastropoda</taxon>
        <taxon>Heterobranchia</taxon>
        <taxon>Euthyneura</taxon>
        <taxon>Panpulmonata</taxon>
        <taxon>Sacoglossa</taxon>
        <taxon>Placobranchoidea</taxon>
        <taxon>Plakobranchidae</taxon>
        <taxon>Elysia</taxon>
    </lineage>
</organism>
<accession>A0AAE1DYP0</accession>
<evidence type="ECO:0000313" key="3">
    <source>
        <dbReference type="Proteomes" id="UP001283361"/>
    </source>
</evidence>
<evidence type="ECO:0000313" key="2">
    <source>
        <dbReference type="EMBL" id="KAK3786433.1"/>
    </source>
</evidence>